<evidence type="ECO:0000259" key="16">
    <source>
        <dbReference type="PROSITE" id="PS50110"/>
    </source>
</evidence>
<dbReference type="SMART" id="SM00448">
    <property type="entry name" value="REC"/>
    <property type="match status" value="1"/>
</dbReference>
<dbReference type="InterPro" id="IPR018060">
    <property type="entry name" value="HTH_AraC"/>
</dbReference>
<keyword evidence="8" id="KW-0902">Two-component regulatory system</keyword>
<evidence type="ECO:0000256" key="5">
    <source>
        <dbReference type="ARBA" id="ARBA00022741"/>
    </source>
</evidence>
<dbReference type="InterPro" id="IPR015943">
    <property type="entry name" value="WD40/YVTN_repeat-like_dom_sf"/>
</dbReference>
<sequence length="1366" mass="155089">MLTKNSVKTLFIFQLFGLILFGQNQTTKQERLSNKLTFYTIDTDFGLSNNQVKSIEEDKLGFIWVGTSDGINRYDGNQFKVFRQETSNLTNNYIQQIRRCENGSLFVATDGGLNIFNPRTEEFSFFQSDLAYISNSINSVLQLKDNKLLVGAYDEGLHIFKNNKSVGFYSHQSEHLNSLSSNKISCLTNQNDSIVWIGTFDNGLNKLNIKRKEVIRYPYKNKDEAIINAVLVDQKNNVWVGTHSGLKVFTATGKEFHLGQQKTTRGLSDDVVLSLEEDDFGQIWIGTQYGGLNILDRESLFDNPEKPSIKWYLPKENNSSVSDATISALYKDSSGNMWIGTSAGLNFVDPSGEALTLISNDLYNSERIAHNRVFAIEELSENKLILGTDGGGIDLYDLKSGNFDYGVYSSSNKLSTNYINTIYKDSKDRLWIGTYKGGITCVDLKTQKWSYYLQGSIGKGSDVRSIFENKEGQLWVGTNRDGFFKYSESKKDFINEEPLEKAFGKIDVRDITEDSKGTLWLATYGNGILSYDLEDQSAYSYHTNNLENLRGNVVYSITVLTTGEVVAGTKHGGLIRFNPNSTKAISITETEGLSNNTVNSIINWDDNYLWLATDKGINKYNIETNTIETINLPKSFQITEFNLGAILKSSSNKLFLGSNRGIFEFNPEALDQNSSAGPIVLEDLLIFNESVPISGEDDKGILSSSMLYKKQINIPYDKTIFSIDFTSLSFPFSENITYSYILEGFNENWIDLKNANRINFSNIPPGKYTLKIKQNNLPNATDLKTLDINILPPFWRTLPAYLFYLAVIIILVVSGLKYYSERIHLKNSLLFEQKQRKLEHELNEERIRFYTGFSHELKTPLTLILAPLETLLDEIVHKRHRKSLKLIRRNADNLLSFINKLLEFRKSEEGLSKLEINEYNLSKNLSQWLSGYEPVVKKKNINLMVTMPQKTIKVYCDLEKIHVIVNNLISNAIKYTPDGGKINVILEVDESYVNIVVSDTGSGIKTSDLNHIFEWYYQSENKFKKDGTGIGLALSRRFAHLHKGFLEVESKANQGSTFTLKIPNDDTLLDAYLQLEERPQINKKEVEKRISDSEPVNPEPKANSVYLKAESSRKLVLLVDDNPDILEFLESALGSEYDLIQAEDGEEGINLATKYIPDLIISDVMMPVKSGLDLCQFIKNKKETSHIPVILLSAKSNYETIETGYDEGADDYIVKPFNVQVLRARVKNLIESREFLLQKVQDSQSEVSDNQEDSKILENEKRFLAELKQLIFEQTQEGDLSVETIAEHIGMSRSSLYRKVKAITGQSINEYIRDIRLEKAAYLIEKENFTVSQAAYEVGFGDAKYFRKIFKEKFGRTPSAFKQNPL</sequence>
<dbReference type="SMART" id="SM00387">
    <property type="entry name" value="HATPase_c"/>
    <property type="match status" value="1"/>
</dbReference>
<dbReference type="Pfam" id="PF07494">
    <property type="entry name" value="Reg_prop"/>
    <property type="match status" value="5"/>
</dbReference>
<dbReference type="InterPro" id="IPR036097">
    <property type="entry name" value="HisK_dim/P_sf"/>
</dbReference>
<dbReference type="GO" id="GO:0000155">
    <property type="term" value="F:phosphorelay sensor kinase activity"/>
    <property type="evidence" value="ECO:0007669"/>
    <property type="project" value="InterPro"/>
</dbReference>
<dbReference type="SUPFAM" id="SSF52172">
    <property type="entry name" value="CheY-like"/>
    <property type="match status" value="1"/>
</dbReference>
<evidence type="ECO:0000256" key="2">
    <source>
        <dbReference type="ARBA" id="ARBA00012438"/>
    </source>
</evidence>
<dbReference type="SMART" id="SM00388">
    <property type="entry name" value="HisKA"/>
    <property type="match status" value="1"/>
</dbReference>
<dbReference type="InterPro" id="IPR011123">
    <property type="entry name" value="Y_Y_Y"/>
</dbReference>
<evidence type="ECO:0000256" key="6">
    <source>
        <dbReference type="ARBA" id="ARBA00022777"/>
    </source>
</evidence>
<evidence type="ECO:0000256" key="13">
    <source>
        <dbReference type="SAM" id="Coils"/>
    </source>
</evidence>
<dbReference type="Pfam" id="PF12833">
    <property type="entry name" value="HTH_18"/>
    <property type="match status" value="1"/>
</dbReference>
<feature type="domain" description="Response regulatory" evidence="16">
    <location>
        <begin position="1115"/>
        <end position="1230"/>
    </location>
</feature>
<dbReference type="EMBL" id="NQXA01000010">
    <property type="protein sequence ID" value="PHQ28933.1"/>
    <property type="molecule type" value="Genomic_DNA"/>
</dbReference>
<evidence type="ECO:0000256" key="8">
    <source>
        <dbReference type="ARBA" id="ARBA00023012"/>
    </source>
</evidence>
<dbReference type="OrthoDB" id="1522078at2"/>
<dbReference type="Pfam" id="PF02518">
    <property type="entry name" value="HATPase_c"/>
    <property type="match status" value="1"/>
</dbReference>
<dbReference type="Gene3D" id="2.130.10.10">
    <property type="entry name" value="YVTN repeat-like/Quinoprotein amine dehydrogenase"/>
    <property type="match status" value="2"/>
</dbReference>
<protein>
    <recommendedName>
        <fullName evidence="2">histidine kinase</fullName>
        <ecNumber evidence="2">2.7.13.3</ecNumber>
    </recommendedName>
</protein>
<dbReference type="SMART" id="SM00342">
    <property type="entry name" value="HTH_ARAC"/>
    <property type="match status" value="1"/>
</dbReference>
<dbReference type="Pfam" id="PF07495">
    <property type="entry name" value="Y_Y_Y"/>
    <property type="match status" value="1"/>
</dbReference>
<dbReference type="SUPFAM" id="SSF47384">
    <property type="entry name" value="Homodimeric domain of signal transducing histidine kinase"/>
    <property type="match status" value="1"/>
</dbReference>
<dbReference type="InterPro" id="IPR009057">
    <property type="entry name" value="Homeodomain-like_sf"/>
</dbReference>
<dbReference type="InterPro" id="IPR001789">
    <property type="entry name" value="Sig_transdc_resp-reg_receiver"/>
</dbReference>
<dbReference type="PROSITE" id="PS50110">
    <property type="entry name" value="RESPONSE_REGULATORY"/>
    <property type="match status" value="1"/>
</dbReference>
<dbReference type="PROSITE" id="PS01124">
    <property type="entry name" value="HTH_ARAC_FAMILY_2"/>
    <property type="match status" value="1"/>
</dbReference>
<feature type="domain" description="HTH araC/xylS-type" evidence="14">
    <location>
        <begin position="1265"/>
        <end position="1364"/>
    </location>
</feature>
<dbReference type="Pfam" id="PF00072">
    <property type="entry name" value="Response_reg"/>
    <property type="match status" value="1"/>
</dbReference>
<dbReference type="PANTHER" id="PTHR43547">
    <property type="entry name" value="TWO-COMPONENT HISTIDINE KINASE"/>
    <property type="match status" value="1"/>
</dbReference>
<evidence type="ECO:0000256" key="1">
    <source>
        <dbReference type="ARBA" id="ARBA00000085"/>
    </source>
</evidence>
<organism evidence="17 18">
    <name type="scientific">Leeuwenhoekiella nanhaiensis</name>
    <dbReference type="NCBI Taxonomy" id="1655491"/>
    <lineage>
        <taxon>Bacteria</taxon>
        <taxon>Pseudomonadati</taxon>
        <taxon>Bacteroidota</taxon>
        <taxon>Flavobacteriia</taxon>
        <taxon>Flavobacteriales</taxon>
        <taxon>Flavobacteriaceae</taxon>
        <taxon>Leeuwenhoekiella</taxon>
    </lineage>
</organism>
<accession>A0A2G1VQA5</accession>
<evidence type="ECO:0000256" key="7">
    <source>
        <dbReference type="ARBA" id="ARBA00022840"/>
    </source>
</evidence>
<dbReference type="Gene3D" id="1.10.287.130">
    <property type="match status" value="1"/>
</dbReference>
<gene>
    <name evidence="17" type="ORF">CJ305_12115</name>
</gene>
<evidence type="ECO:0000256" key="12">
    <source>
        <dbReference type="PROSITE-ProRule" id="PRU00169"/>
    </source>
</evidence>
<evidence type="ECO:0000256" key="3">
    <source>
        <dbReference type="ARBA" id="ARBA00022553"/>
    </source>
</evidence>
<dbReference type="CDD" id="cd00075">
    <property type="entry name" value="HATPase"/>
    <property type="match status" value="1"/>
</dbReference>
<dbReference type="SUPFAM" id="SSF46689">
    <property type="entry name" value="Homeodomain-like"/>
    <property type="match status" value="2"/>
</dbReference>
<dbReference type="PRINTS" id="PR00344">
    <property type="entry name" value="BCTRLSENSOR"/>
</dbReference>
<dbReference type="Gene3D" id="1.10.10.60">
    <property type="entry name" value="Homeodomain-like"/>
    <property type="match status" value="2"/>
</dbReference>
<evidence type="ECO:0000259" key="15">
    <source>
        <dbReference type="PROSITE" id="PS50109"/>
    </source>
</evidence>
<dbReference type="PROSITE" id="PS50109">
    <property type="entry name" value="HIS_KIN"/>
    <property type="match status" value="1"/>
</dbReference>
<dbReference type="Proteomes" id="UP000229433">
    <property type="component" value="Unassembled WGS sequence"/>
</dbReference>
<dbReference type="CDD" id="cd17574">
    <property type="entry name" value="REC_OmpR"/>
    <property type="match status" value="1"/>
</dbReference>
<comment type="caution">
    <text evidence="17">The sequence shown here is derived from an EMBL/GenBank/DDBJ whole genome shotgun (WGS) entry which is preliminary data.</text>
</comment>
<dbReference type="InterPro" id="IPR036890">
    <property type="entry name" value="HATPase_C_sf"/>
</dbReference>
<dbReference type="InterPro" id="IPR003594">
    <property type="entry name" value="HATPase_dom"/>
</dbReference>
<keyword evidence="13" id="KW-0175">Coiled coil</keyword>
<feature type="coiled-coil region" evidence="13">
    <location>
        <begin position="1219"/>
        <end position="1260"/>
    </location>
</feature>
<name>A0A2G1VQA5_9FLAO</name>
<dbReference type="SUPFAM" id="SSF55874">
    <property type="entry name" value="ATPase domain of HSP90 chaperone/DNA topoisomerase II/histidine kinase"/>
    <property type="match status" value="1"/>
</dbReference>
<dbReference type="InterPro" id="IPR011006">
    <property type="entry name" value="CheY-like_superfamily"/>
</dbReference>
<keyword evidence="4" id="KW-0808">Transferase</keyword>
<dbReference type="Gene3D" id="3.30.565.10">
    <property type="entry name" value="Histidine kinase-like ATPase, C-terminal domain"/>
    <property type="match status" value="1"/>
</dbReference>
<feature type="domain" description="Histidine kinase" evidence="15">
    <location>
        <begin position="852"/>
        <end position="1066"/>
    </location>
</feature>
<dbReference type="RefSeq" id="WP_099646548.1">
    <property type="nucleotide sequence ID" value="NZ_KZ319292.1"/>
</dbReference>
<evidence type="ECO:0000256" key="9">
    <source>
        <dbReference type="ARBA" id="ARBA00023015"/>
    </source>
</evidence>
<keyword evidence="11" id="KW-0804">Transcription</keyword>
<comment type="catalytic activity">
    <reaction evidence="1">
        <text>ATP + protein L-histidine = ADP + protein N-phospho-L-histidine.</text>
        <dbReference type="EC" id="2.7.13.3"/>
    </reaction>
</comment>
<keyword evidence="3 12" id="KW-0597">Phosphoprotein</keyword>
<dbReference type="FunFam" id="3.30.565.10:FF:000037">
    <property type="entry name" value="Hybrid sensor histidine kinase/response regulator"/>
    <property type="match status" value="1"/>
</dbReference>
<proteinExistence type="predicted"/>
<dbReference type="GO" id="GO:0005524">
    <property type="term" value="F:ATP binding"/>
    <property type="evidence" value="ECO:0007669"/>
    <property type="project" value="UniProtKB-KW"/>
</dbReference>
<dbReference type="CDD" id="cd00082">
    <property type="entry name" value="HisKA"/>
    <property type="match status" value="1"/>
</dbReference>
<dbReference type="InterPro" id="IPR005467">
    <property type="entry name" value="His_kinase_dom"/>
</dbReference>
<keyword evidence="9" id="KW-0805">Transcription regulation</keyword>
<evidence type="ECO:0000259" key="14">
    <source>
        <dbReference type="PROSITE" id="PS01124"/>
    </source>
</evidence>
<dbReference type="Pfam" id="PF00512">
    <property type="entry name" value="HisKA"/>
    <property type="match status" value="1"/>
</dbReference>
<dbReference type="GO" id="GO:0043565">
    <property type="term" value="F:sequence-specific DNA binding"/>
    <property type="evidence" value="ECO:0007669"/>
    <property type="project" value="InterPro"/>
</dbReference>
<keyword evidence="7" id="KW-0067">ATP-binding</keyword>
<keyword evidence="18" id="KW-1185">Reference proteome</keyword>
<dbReference type="GO" id="GO:0003700">
    <property type="term" value="F:DNA-binding transcription factor activity"/>
    <property type="evidence" value="ECO:0007669"/>
    <property type="project" value="InterPro"/>
</dbReference>
<evidence type="ECO:0000256" key="10">
    <source>
        <dbReference type="ARBA" id="ARBA00023125"/>
    </source>
</evidence>
<dbReference type="InterPro" id="IPR013783">
    <property type="entry name" value="Ig-like_fold"/>
</dbReference>
<keyword evidence="5" id="KW-0547">Nucleotide-binding</keyword>
<evidence type="ECO:0000256" key="4">
    <source>
        <dbReference type="ARBA" id="ARBA00022679"/>
    </source>
</evidence>
<evidence type="ECO:0000313" key="17">
    <source>
        <dbReference type="EMBL" id="PHQ28933.1"/>
    </source>
</evidence>
<feature type="modified residue" description="4-aspartylphosphate" evidence="12">
    <location>
        <position position="1163"/>
    </location>
</feature>
<reference evidence="17 18" key="1">
    <citation type="submission" date="2017-08" db="EMBL/GenBank/DDBJ databases">
        <title>The whole genome shortgun sequences of strain Leeuwenhoekiella nanhaiensis G18 from the South China Sea.</title>
        <authorList>
            <person name="Liu Q."/>
        </authorList>
    </citation>
    <scope>NUCLEOTIDE SEQUENCE [LARGE SCALE GENOMIC DNA]</scope>
    <source>
        <strain evidence="17 18">G18</strain>
    </source>
</reference>
<evidence type="ECO:0000256" key="11">
    <source>
        <dbReference type="ARBA" id="ARBA00023163"/>
    </source>
</evidence>
<dbReference type="Gene3D" id="2.60.40.10">
    <property type="entry name" value="Immunoglobulins"/>
    <property type="match status" value="1"/>
</dbReference>
<evidence type="ECO:0000313" key="18">
    <source>
        <dbReference type="Proteomes" id="UP000229433"/>
    </source>
</evidence>
<dbReference type="InterPro" id="IPR003661">
    <property type="entry name" value="HisK_dim/P_dom"/>
</dbReference>
<keyword evidence="10" id="KW-0238">DNA-binding</keyword>
<dbReference type="InterPro" id="IPR011110">
    <property type="entry name" value="Reg_prop"/>
</dbReference>
<dbReference type="InterPro" id="IPR018062">
    <property type="entry name" value="HTH_AraC-typ_CS"/>
</dbReference>
<dbReference type="SUPFAM" id="SSF63829">
    <property type="entry name" value="Calcium-dependent phosphotriesterase"/>
    <property type="match status" value="2"/>
</dbReference>
<dbReference type="EC" id="2.7.13.3" evidence="2"/>
<keyword evidence="6 17" id="KW-0418">Kinase</keyword>
<dbReference type="PROSITE" id="PS00041">
    <property type="entry name" value="HTH_ARAC_FAMILY_1"/>
    <property type="match status" value="1"/>
</dbReference>
<dbReference type="InterPro" id="IPR004358">
    <property type="entry name" value="Sig_transdc_His_kin-like_C"/>
</dbReference>
<dbReference type="Gene3D" id="3.40.50.2300">
    <property type="match status" value="1"/>
</dbReference>
<dbReference type="PANTHER" id="PTHR43547:SF2">
    <property type="entry name" value="HYBRID SIGNAL TRANSDUCTION HISTIDINE KINASE C"/>
    <property type="match status" value="1"/>
</dbReference>